<proteinExistence type="predicted"/>
<reference evidence="2 3" key="1">
    <citation type="submission" date="2014-04" db="EMBL/GenBank/DDBJ databases">
        <authorList>
            <consortium name="DOE Joint Genome Institute"/>
            <person name="Kuo A."/>
            <person name="Kohler A."/>
            <person name="Nagy L.G."/>
            <person name="Floudas D."/>
            <person name="Copeland A."/>
            <person name="Barry K.W."/>
            <person name="Cichocki N."/>
            <person name="Veneault-Fourrey C."/>
            <person name="LaButti K."/>
            <person name="Lindquist E.A."/>
            <person name="Lipzen A."/>
            <person name="Lundell T."/>
            <person name="Morin E."/>
            <person name="Murat C."/>
            <person name="Sun H."/>
            <person name="Tunlid A."/>
            <person name="Henrissat B."/>
            <person name="Grigoriev I.V."/>
            <person name="Hibbett D.S."/>
            <person name="Martin F."/>
            <person name="Nordberg H.P."/>
            <person name="Cantor M.N."/>
            <person name="Hua S.X."/>
        </authorList>
    </citation>
    <scope>NUCLEOTIDE SEQUENCE [LARGE SCALE GENOMIC DNA]</scope>
    <source>
        <strain evidence="2 3">Foug A</strain>
    </source>
</reference>
<dbReference type="InParanoid" id="A0A0C3A7T3"/>
<sequence>MHAGKSQIRTFFLSAEIQLIFPPKGDDTYVITGIFPTTPRPHRSSSAGQFLRADNPDGDGEDDGVDSASRWAVSIL</sequence>
<dbReference type="AlphaFoldDB" id="A0A0C3A7T3"/>
<feature type="compositionally biased region" description="Acidic residues" evidence="1">
    <location>
        <begin position="56"/>
        <end position="65"/>
    </location>
</feature>
<feature type="region of interest" description="Disordered" evidence="1">
    <location>
        <begin position="36"/>
        <end position="68"/>
    </location>
</feature>
<keyword evidence="3" id="KW-1185">Reference proteome</keyword>
<dbReference type="HOGENOM" id="CLU_2655929_0_0_1"/>
<evidence type="ECO:0000313" key="3">
    <source>
        <dbReference type="Proteomes" id="UP000053989"/>
    </source>
</evidence>
<evidence type="ECO:0000313" key="2">
    <source>
        <dbReference type="EMBL" id="KIM60917.1"/>
    </source>
</evidence>
<name>A0A0C3A7T3_9AGAM</name>
<dbReference type="EMBL" id="KN822057">
    <property type="protein sequence ID" value="KIM60917.1"/>
    <property type="molecule type" value="Genomic_DNA"/>
</dbReference>
<evidence type="ECO:0000256" key="1">
    <source>
        <dbReference type="SAM" id="MobiDB-lite"/>
    </source>
</evidence>
<protein>
    <submittedName>
        <fullName evidence="2">Uncharacterized protein</fullName>
    </submittedName>
</protein>
<organism evidence="2 3">
    <name type="scientific">Scleroderma citrinum Foug A</name>
    <dbReference type="NCBI Taxonomy" id="1036808"/>
    <lineage>
        <taxon>Eukaryota</taxon>
        <taxon>Fungi</taxon>
        <taxon>Dikarya</taxon>
        <taxon>Basidiomycota</taxon>
        <taxon>Agaricomycotina</taxon>
        <taxon>Agaricomycetes</taxon>
        <taxon>Agaricomycetidae</taxon>
        <taxon>Boletales</taxon>
        <taxon>Sclerodermatineae</taxon>
        <taxon>Sclerodermataceae</taxon>
        <taxon>Scleroderma</taxon>
    </lineage>
</organism>
<dbReference type="Proteomes" id="UP000053989">
    <property type="component" value="Unassembled WGS sequence"/>
</dbReference>
<gene>
    <name evidence="2" type="ORF">SCLCIDRAFT_1216420</name>
</gene>
<reference evidence="3" key="2">
    <citation type="submission" date="2015-01" db="EMBL/GenBank/DDBJ databases">
        <title>Evolutionary Origins and Diversification of the Mycorrhizal Mutualists.</title>
        <authorList>
            <consortium name="DOE Joint Genome Institute"/>
            <consortium name="Mycorrhizal Genomics Consortium"/>
            <person name="Kohler A."/>
            <person name="Kuo A."/>
            <person name="Nagy L.G."/>
            <person name="Floudas D."/>
            <person name="Copeland A."/>
            <person name="Barry K.W."/>
            <person name="Cichocki N."/>
            <person name="Veneault-Fourrey C."/>
            <person name="LaButti K."/>
            <person name="Lindquist E.A."/>
            <person name="Lipzen A."/>
            <person name="Lundell T."/>
            <person name="Morin E."/>
            <person name="Murat C."/>
            <person name="Riley R."/>
            <person name="Ohm R."/>
            <person name="Sun H."/>
            <person name="Tunlid A."/>
            <person name="Henrissat B."/>
            <person name="Grigoriev I.V."/>
            <person name="Hibbett D.S."/>
            <person name="Martin F."/>
        </authorList>
    </citation>
    <scope>NUCLEOTIDE SEQUENCE [LARGE SCALE GENOMIC DNA]</scope>
    <source>
        <strain evidence="3">Foug A</strain>
    </source>
</reference>
<accession>A0A0C3A7T3</accession>